<organism evidence="2 3">
    <name type="scientific">Liparis tanakae</name>
    <name type="common">Tanaka's snailfish</name>
    <dbReference type="NCBI Taxonomy" id="230148"/>
    <lineage>
        <taxon>Eukaryota</taxon>
        <taxon>Metazoa</taxon>
        <taxon>Chordata</taxon>
        <taxon>Craniata</taxon>
        <taxon>Vertebrata</taxon>
        <taxon>Euteleostomi</taxon>
        <taxon>Actinopterygii</taxon>
        <taxon>Neopterygii</taxon>
        <taxon>Teleostei</taxon>
        <taxon>Neoteleostei</taxon>
        <taxon>Acanthomorphata</taxon>
        <taxon>Eupercaria</taxon>
        <taxon>Perciformes</taxon>
        <taxon>Cottioidei</taxon>
        <taxon>Cottales</taxon>
        <taxon>Liparidae</taxon>
        <taxon>Liparis</taxon>
    </lineage>
</organism>
<gene>
    <name evidence="2" type="ORF">EYF80_014964</name>
</gene>
<feature type="compositionally biased region" description="Basic residues" evidence="1">
    <location>
        <begin position="94"/>
        <end position="108"/>
    </location>
</feature>
<dbReference type="EMBL" id="SRLO01000110">
    <property type="protein sequence ID" value="TNN74864.1"/>
    <property type="molecule type" value="Genomic_DNA"/>
</dbReference>
<accession>A0A4Z2IBZ7</accession>
<proteinExistence type="predicted"/>
<name>A0A4Z2IBZ7_9TELE</name>
<evidence type="ECO:0000256" key="1">
    <source>
        <dbReference type="SAM" id="MobiDB-lite"/>
    </source>
</evidence>
<dbReference type="AlphaFoldDB" id="A0A4Z2IBZ7"/>
<evidence type="ECO:0000313" key="2">
    <source>
        <dbReference type="EMBL" id="TNN74864.1"/>
    </source>
</evidence>
<comment type="caution">
    <text evidence="2">The sequence shown here is derived from an EMBL/GenBank/DDBJ whole genome shotgun (WGS) entry which is preliminary data.</text>
</comment>
<dbReference type="Proteomes" id="UP000314294">
    <property type="component" value="Unassembled WGS sequence"/>
</dbReference>
<sequence>MCASVCVSLPGPYPDIIIKGDICVTEWFFSQSVPRTARILDRPSSGTSRAAPVFTFHTDLGSARSEPSAAPGANRGARRELTPCPGRWSSGWGRKSHRHPRHSPRTRRAGTQGHGCVCPETRLLSWGSRGDKDPSSPGGCQELQGPVRLSCSKARCSRNGRLTLVVQQDVVGVEVPTEDALLVQRVEGRHHPDGAASYKLLRDADLGRSQRQLVQLCEEPRHFFIEFAATCITKNSGRFTIQTEYTLNQ</sequence>
<reference evidence="2 3" key="1">
    <citation type="submission" date="2019-03" db="EMBL/GenBank/DDBJ databases">
        <title>First draft genome of Liparis tanakae, snailfish: a comprehensive survey of snailfish specific genes.</title>
        <authorList>
            <person name="Kim W."/>
            <person name="Song I."/>
            <person name="Jeong J.-H."/>
            <person name="Kim D."/>
            <person name="Kim S."/>
            <person name="Ryu S."/>
            <person name="Song J.Y."/>
            <person name="Lee S.K."/>
        </authorList>
    </citation>
    <scope>NUCLEOTIDE SEQUENCE [LARGE SCALE GENOMIC DNA]</scope>
    <source>
        <tissue evidence="2">Muscle</tissue>
    </source>
</reference>
<keyword evidence="3" id="KW-1185">Reference proteome</keyword>
<protein>
    <submittedName>
        <fullName evidence="2">Uncharacterized protein</fullName>
    </submittedName>
</protein>
<feature type="region of interest" description="Disordered" evidence="1">
    <location>
        <begin position="60"/>
        <end position="114"/>
    </location>
</feature>
<evidence type="ECO:0000313" key="3">
    <source>
        <dbReference type="Proteomes" id="UP000314294"/>
    </source>
</evidence>